<comment type="subcellular location">
    <subcellularLocation>
        <location evidence="1">Membrane</location>
        <topology evidence="1">Multi-pass membrane protein</topology>
    </subcellularLocation>
</comment>
<dbReference type="InterPro" id="IPR051788">
    <property type="entry name" value="MFS_Transporter"/>
</dbReference>
<accession>A0A7Y7LWZ4</accession>
<keyword evidence="2 5" id="KW-0812">Transmembrane</keyword>
<feature type="transmembrane region" description="Helical" evidence="5">
    <location>
        <begin position="323"/>
        <end position="344"/>
    </location>
</feature>
<sequence>MSGSNAGGTDSGTTGADARTVKAWRNGVVAAYAGSGLVFSTWVSRIPAIRDGLGLTPATVGLILLCMSLGSFVSVAASGLVVLRLGSRLTTRVCTTVQAVGLVLMGVGASVFVNPLVVGAGLVVVGLGTASFNTASNIEGAAVERALGRHIMPRLHGSFSIGTVVGAGLGALAASVHLPVAIHVAVIAAIVWTAIWVATRHYQADRHAADAGRGQGAVRLGELDSVPGTGPIPLVRPGTTARPPAKGAAPPAADAAAALAAETRRLAQARLDGRAKIAAAWRDPRTLLIGVLVLGLALAEGAAGDWVALALADGHGSSNATGALGYGIFVSAMTVGRFAGTMVLDRYGRVAALRVSAALAVAGLAVFVFAPSQEAALAALVFWGLGSALGFPVGMSAASDDPDHAAARVSVVSTIGYGAFLGGPPLLGLLAEHIGVLHSLLAVLVMLVVAFVLTPVVRQPAAAGAREGTTVEA</sequence>
<feature type="transmembrane region" description="Helical" evidence="5">
    <location>
        <begin position="409"/>
        <end position="430"/>
    </location>
</feature>
<dbReference type="InterPro" id="IPR011701">
    <property type="entry name" value="MFS"/>
</dbReference>
<dbReference type="GO" id="GO:0022857">
    <property type="term" value="F:transmembrane transporter activity"/>
    <property type="evidence" value="ECO:0007669"/>
    <property type="project" value="InterPro"/>
</dbReference>
<dbReference type="GO" id="GO:0016020">
    <property type="term" value="C:membrane"/>
    <property type="evidence" value="ECO:0007669"/>
    <property type="project" value="UniProtKB-SubCell"/>
</dbReference>
<name>A0A7Y7LWZ4_9MICC</name>
<keyword evidence="3 5" id="KW-1133">Transmembrane helix</keyword>
<feature type="transmembrane region" description="Helical" evidence="5">
    <location>
        <begin position="376"/>
        <end position="397"/>
    </location>
</feature>
<evidence type="ECO:0000256" key="3">
    <source>
        <dbReference type="ARBA" id="ARBA00022989"/>
    </source>
</evidence>
<dbReference type="InterPro" id="IPR036259">
    <property type="entry name" value="MFS_trans_sf"/>
</dbReference>
<feature type="transmembrane region" description="Helical" evidence="5">
    <location>
        <begin position="180"/>
        <end position="198"/>
    </location>
</feature>
<dbReference type="AlphaFoldDB" id="A0A7Y7LWZ4"/>
<feature type="transmembrane region" description="Helical" evidence="5">
    <location>
        <begin position="95"/>
        <end position="113"/>
    </location>
</feature>
<dbReference type="Pfam" id="PF07690">
    <property type="entry name" value="MFS_1"/>
    <property type="match status" value="1"/>
</dbReference>
<evidence type="ECO:0000256" key="1">
    <source>
        <dbReference type="ARBA" id="ARBA00004141"/>
    </source>
</evidence>
<keyword evidence="4 5" id="KW-0472">Membrane</keyword>
<feature type="transmembrane region" description="Helical" evidence="5">
    <location>
        <begin position="29"/>
        <end position="48"/>
    </location>
</feature>
<comment type="caution">
    <text evidence="6">The sequence shown here is derived from an EMBL/GenBank/DDBJ whole genome shotgun (WGS) entry which is preliminary data.</text>
</comment>
<evidence type="ECO:0000256" key="5">
    <source>
        <dbReference type="SAM" id="Phobius"/>
    </source>
</evidence>
<feature type="transmembrane region" description="Helical" evidence="5">
    <location>
        <begin position="351"/>
        <end position="370"/>
    </location>
</feature>
<dbReference type="PANTHER" id="PTHR23514">
    <property type="entry name" value="BYPASS OF STOP CODON PROTEIN 6"/>
    <property type="match status" value="1"/>
</dbReference>
<evidence type="ECO:0000256" key="4">
    <source>
        <dbReference type="ARBA" id="ARBA00023136"/>
    </source>
</evidence>
<feature type="transmembrane region" description="Helical" evidence="5">
    <location>
        <begin position="60"/>
        <end position="83"/>
    </location>
</feature>
<organism evidence="6 7">
    <name type="scientific">Arthrobacter wenxiniae</name>
    <dbReference type="NCBI Taxonomy" id="2713570"/>
    <lineage>
        <taxon>Bacteria</taxon>
        <taxon>Bacillati</taxon>
        <taxon>Actinomycetota</taxon>
        <taxon>Actinomycetes</taxon>
        <taxon>Micrococcales</taxon>
        <taxon>Micrococcaceae</taxon>
        <taxon>Arthrobacter</taxon>
    </lineage>
</organism>
<dbReference type="Proteomes" id="UP000543556">
    <property type="component" value="Unassembled WGS sequence"/>
</dbReference>
<dbReference type="EMBL" id="JAAMFM010000001">
    <property type="protein sequence ID" value="NVM93337.1"/>
    <property type="molecule type" value="Genomic_DNA"/>
</dbReference>
<protein>
    <submittedName>
        <fullName evidence="6">MFS transporter</fullName>
    </submittedName>
</protein>
<dbReference type="PANTHER" id="PTHR23514:SF13">
    <property type="entry name" value="INNER MEMBRANE PROTEIN YBJJ"/>
    <property type="match status" value="1"/>
</dbReference>
<evidence type="ECO:0000313" key="6">
    <source>
        <dbReference type="EMBL" id="NVM93337.1"/>
    </source>
</evidence>
<evidence type="ECO:0000313" key="7">
    <source>
        <dbReference type="Proteomes" id="UP000543556"/>
    </source>
</evidence>
<gene>
    <name evidence="6" type="ORF">G6034_00155</name>
</gene>
<keyword evidence="7" id="KW-1185">Reference proteome</keyword>
<dbReference type="RefSeq" id="WP_176633082.1">
    <property type="nucleotide sequence ID" value="NZ_JAAMFM010000001.1"/>
</dbReference>
<reference evidence="6 7" key="1">
    <citation type="submission" date="2020-02" db="EMBL/GenBank/DDBJ databases">
        <title>Genome sequence of strain AETb3-4.</title>
        <authorList>
            <person name="Gao J."/>
            <person name="Zhang X."/>
        </authorList>
    </citation>
    <scope>NUCLEOTIDE SEQUENCE [LARGE SCALE GENOMIC DNA]</scope>
    <source>
        <strain evidence="6 7">AETb3-4</strain>
    </source>
</reference>
<evidence type="ECO:0000256" key="2">
    <source>
        <dbReference type="ARBA" id="ARBA00022692"/>
    </source>
</evidence>
<feature type="transmembrane region" description="Helical" evidence="5">
    <location>
        <begin position="286"/>
        <end position="311"/>
    </location>
</feature>
<dbReference type="SUPFAM" id="SSF103473">
    <property type="entry name" value="MFS general substrate transporter"/>
    <property type="match status" value="1"/>
</dbReference>
<proteinExistence type="predicted"/>
<feature type="transmembrane region" description="Helical" evidence="5">
    <location>
        <begin position="436"/>
        <end position="457"/>
    </location>
</feature>
<dbReference type="Gene3D" id="1.20.1250.20">
    <property type="entry name" value="MFS general substrate transporter like domains"/>
    <property type="match status" value="2"/>
</dbReference>